<accession>A0A1H3VF16</accession>
<evidence type="ECO:0000313" key="3">
    <source>
        <dbReference type="Proteomes" id="UP000198703"/>
    </source>
</evidence>
<organism evidence="2 3">
    <name type="scientific">Rubrimonas cliftonensis</name>
    <dbReference type="NCBI Taxonomy" id="89524"/>
    <lineage>
        <taxon>Bacteria</taxon>
        <taxon>Pseudomonadati</taxon>
        <taxon>Pseudomonadota</taxon>
        <taxon>Alphaproteobacteria</taxon>
        <taxon>Rhodobacterales</taxon>
        <taxon>Paracoccaceae</taxon>
        <taxon>Rubrimonas</taxon>
    </lineage>
</organism>
<evidence type="ECO:0000313" key="2">
    <source>
        <dbReference type="EMBL" id="SDZ73356.1"/>
    </source>
</evidence>
<protein>
    <submittedName>
        <fullName evidence="2">von Willebrand factor type A domain-containing protein</fullName>
    </submittedName>
</protein>
<dbReference type="PROSITE" id="PS50234">
    <property type="entry name" value="VWFA"/>
    <property type="match status" value="1"/>
</dbReference>
<dbReference type="InterPro" id="IPR002035">
    <property type="entry name" value="VWF_A"/>
</dbReference>
<dbReference type="RefSeq" id="WP_093247483.1">
    <property type="nucleotide sequence ID" value="NZ_FNQM01000001.1"/>
</dbReference>
<dbReference type="OrthoDB" id="9784383at2"/>
<dbReference type="STRING" id="89524.SAMN05444370_10139"/>
<dbReference type="EMBL" id="FNQM01000001">
    <property type="protein sequence ID" value="SDZ73356.1"/>
    <property type="molecule type" value="Genomic_DNA"/>
</dbReference>
<proteinExistence type="predicted"/>
<dbReference type="AlphaFoldDB" id="A0A1H3VF16"/>
<feature type="domain" description="VWFA" evidence="1">
    <location>
        <begin position="13"/>
        <end position="192"/>
    </location>
</feature>
<dbReference type="InterPro" id="IPR036465">
    <property type="entry name" value="vWFA_dom_sf"/>
</dbReference>
<evidence type="ECO:0000259" key="1">
    <source>
        <dbReference type="PROSITE" id="PS50234"/>
    </source>
</evidence>
<dbReference type="Gene3D" id="3.40.50.410">
    <property type="entry name" value="von Willebrand factor, type A domain"/>
    <property type="match status" value="1"/>
</dbReference>
<sequence length="213" mass="22246">MPASRVTSETPWHVVFVIDDSHSMSGPPADAVNESLKHLLAQLEMSSQGKKPYFKVSIIAFGSSVQPICEAAAETDVDADAIATFGGNLGGTDAAAAFDETAALLRRHPGKASDFTPFVFFFSDGAPADDKLALAAAEKVKNLDIPAGKPWIVSIGLGDGVQEDFMKSAATTSELYKWLRTPADIVKFLPAIGTVAQTTAGGAEGVAAGVMQF</sequence>
<dbReference type="Proteomes" id="UP000198703">
    <property type="component" value="Unassembled WGS sequence"/>
</dbReference>
<dbReference type="SUPFAM" id="SSF53300">
    <property type="entry name" value="vWA-like"/>
    <property type="match status" value="1"/>
</dbReference>
<dbReference type="Pfam" id="PF00092">
    <property type="entry name" value="VWA"/>
    <property type="match status" value="1"/>
</dbReference>
<gene>
    <name evidence="2" type="ORF">SAMN05444370_10139</name>
</gene>
<reference evidence="2 3" key="1">
    <citation type="submission" date="2016-10" db="EMBL/GenBank/DDBJ databases">
        <authorList>
            <person name="de Groot N.N."/>
        </authorList>
    </citation>
    <scope>NUCLEOTIDE SEQUENCE [LARGE SCALE GENOMIC DNA]</scope>
    <source>
        <strain evidence="2 3">DSM 15345</strain>
    </source>
</reference>
<keyword evidence="3" id="KW-1185">Reference proteome</keyword>
<name>A0A1H3VF16_9RHOB</name>